<feature type="compositionally biased region" description="Basic and acidic residues" evidence="1">
    <location>
        <begin position="56"/>
        <end position="73"/>
    </location>
</feature>
<dbReference type="EMBL" id="CCKQ01019013">
    <property type="protein sequence ID" value="CDW91018.1"/>
    <property type="molecule type" value="Genomic_DNA"/>
</dbReference>
<keyword evidence="3" id="KW-1185">Reference proteome</keyword>
<organism evidence="2 3">
    <name type="scientific">Stylonychia lemnae</name>
    <name type="common">Ciliate</name>
    <dbReference type="NCBI Taxonomy" id="5949"/>
    <lineage>
        <taxon>Eukaryota</taxon>
        <taxon>Sar</taxon>
        <taxon>Alveolata</taxon>
        <taxon>Ciliophora</taxon>
        <taxon>Intramacronucleata</taxon>
        <taxon>Spirotrichea</taxon>
        <taxon>Stichotrichia</taxon>
        <taxon>Sporadotrichida</taxon>
        <taxon>Oxytrichidae</taxon>
        <taxon>Stylonychinae</taxon>
        <taxon>Stylonychia</taxon>
    </lineage>
</organism>
<dbReference type="Proteomes" id="UP000039865">
    <property type="component" value="Unassembled WGS sequence"/>
</dbReference>
<gene>
    <name evidence="2" type="primary">Contig14162.g15089</name>
    <name evidence="2" type="ORF">STYLEM_20166</name>
</gene>
<accession>A0A078BBQ9</accession>
<proteinExistence type="predicted"/>
<feature type="region of interest" description="Disordered" evidence="1">
    <location>
        <begin position="38"/>
        <end position="73"/>
    </location>
</feature>
<sequence length="556" mass="65558">MNQELIKSLGLFVLPPTFIKKTQEQKKQEQLIQSQYKDFFNDGEKKDEEMELDDDEKLKRQKEKELEEQEKKREQHLIQLDATKKLYINEMMRRSNMFDVRNYILDFDMTEQEKQQIQLNQDKTYFKKLQDATKIEFDTQVVNNFATRRQQTQSVIKKLQISEFCVRIGFVDKILKNYKTPIMELTLNSTFITASECMVLASNPRARELKSLDLSCNPISVQGLLYLISPKTSAIQKLQKLTLINCDIDQSQTYMVSNDRLENGKCTFYLRYLNLSHNSLNLFLNYVTELDLINTELESLQLVNCDITDEQILNLIQSNKLSRLEHLDLCSNHIEKTFPLMMKWLKENCDYLQNVFINDNKQMKNSQTMQISKGKKSSGLPLLAKLDLSRSLRGDLHANQLSQSSYLKDLRYLNLRDCKICQKGFDDIIQSQQLRSLECLIMRKNRVRNIEGPYGDLEDIDEKNIKKGVIQLKLLDLRENKLTKIFMRNAIRFLKETVVLMWDNPFDNMGDLRKEYYDPACLFRASIELEDDPSLIQNPLHIFQVTERLREMFENI</sequence>
<dbReference type="AlphaFoldDB" id="A0A078BBQ9"/>
<name>A0A078BBQ9_STYLE</name>
<dbReference type="InParanoid" id="A0A078BBQ9"/>
<dbReference type="OrthoDB" id="120976at2759"/>
<dbReference type="InterPro" id="IPR001611">
    <property type="entry name" value="Leu-rich_rpt"/>
</dbReference>
<dbReference type="InterPro" id="IPR032675">
    <property type="entry name" value="LRR_dom_sf"/>
</dbReference>
<feature type="compositionally biased region" description="Basic and acidic residues" evidence="1">
    <location>
        <begin position="39"/>
        <end position="48"/>
    </location>
</feature>
<dbReference type="Gene3D" id="3.80.10.10">
    <property type="entry name" value="Ribonuclease Inhibitor"/>
    <property type="match status" value="2"/>
</dbReference>
<dbReference type="Pfam" id="PF13516">
    <property type="entry name" value="LRR_6"/>
    <property type="match status" value="1"/>
</dbReference>
<evidence type="ECO:0000313" key="3">
    <source>
        <dbReference type="Proteomes" id="UP000039865"/>
    </source>
</evidence>
<evidence type="ECO:0000256" key="1">
    <source>
        <dbReference type="SAM" id="MobiDB-lite"/>
    </source>
</evidence>
<reference evidence="2 3" key="1">
    <citation type="submission" date="2014-06" db="EMBL/GenBank/DDBJ databases">
        <authorList>
            <person name="Swart Estienne"/>
        </authorList>
    </citation>
    <scope>NUCLEOTIDE SEQUENCE [LARGE SCALE GENOMIC DNA]</scope>
    <source>
        <strain evidence="2 3">130c</strain>
    </source>
</reference>
<dbReference type="SUPFAM" id="SSF52047">
    <property type="entry name" value="RNI-like"/>
    <property type="match status" value="1"/>
</dbReference>
<evidence type="ECO:0008006" key="4">
    <source>
        <dbReference type="Google" id="ProtNLM"/>
    </source>
</evidence>
<protein>
    <recommendedName>
        <fullName evidence="4">Leucine rich repeat family protein</fullName>
    </recommendedName>
</protein>
<evidence type="ECO:0000313" key="2">
    <source>
        <dbReference type="EMBL" id="CDW91018.1"/>
    </source>
</evidence>